<accession>A0AAV9WAF4</accession>
<gene>
    <name evidence="1" type="ORF">TWF481_006579</name>
</gene>
<dbReference type="Gene3D" id="3.80.10.10">
    <property type="entry name" value="Ribonuclease Inhibitor"/>
    <property type="match status" value="1"/>
</dbReference>
<dbReference type="Proteomes" id="UP001370758">
    <property type="component" value="Unassembled WGS sequence"/>
</dbReference>
<dbReference type="SUPFAM" id="SSF52047">
    <property type="entry name" value="RNI-like"/>
    <property type="match status" value="1"/>
</dbReference>
<protein>
    <recommendedName>
        <fullName evidence="3">F-box domain-containing protein</fullName>
    </recommendedName>
</protein>
<dbReference type="InterPro" id="IPR032675">
    <property type="entry name" value="LRR_dom_sf"/>
</dbReference>
<organism evidence="1 2">
    <name type="scientific">Arthrobotrys musiformis</name>
    <dbReference type="NCBI Taxonomy" id="47236"/>
    <lineage>
        <taxon>Eukaryota</taxon>
        <taxon>Fungi</taxon>
        <taxon>Dikarya</taxon>
        <taxon>Ascomycota</taxon>
        <taxon>Pezizomycotina</taxon>
        <taxon>Orbiliomycetes</taxon>
        <taxon>Orbiliales</taxon>
        <taxon>Orbiliaceae</taxon>
        <taxon>Arthrobotrys</taxon>
    </lineage>
</organism>
<dbReference type="EMBL" id="JAVHJL010000004">
    <property type="protein sequence ID" value="KAK6504640.1"/>
    <property type="molecule type" value="Genomic_DNA"/>
</dbReference>
<sequence length="492" mass="55701">MDDVILRLIIGKLLDNQLLSVKFACATSLKTLALVLDRQRSITELSLGDIGSHSDLVEGFYIPPAFFRAAEMRLTTLEVFNVMKEAAPTLLSIIHQNSATLRRLKLGNPHHQVFPRFPAWAADADDLISSEVPHQNLDFTEINLPALEQLHIIHDTQFRSLAMILGKMIAGCERLTRIRLSGCTDSNKLVRRLFDAGARHIESLQICECDRRFVAINLTKQDGEPEFYLSSTNSEVPAGEVTCTSLRYNLPRMESVHTLQLTGYRHLNDDMAETYSFVDKKKIRRLWVGCQAPQRDPMECPTTAGLLRDSVLFASTMLSRHNWECLQELAIPNPSLLIVKLLYLKPLRVLRLLGWKPTHTDYQVWLSSQCKDVLAANEINVFLTTLSEPPVHRAPSVRLIVIDKRSCSNYCSRLTSPKPCYLAVSFDRVSVNNPLRGDRSTTLFPPHVKPVDLETALTISQLQGFSTYLLSNGPPSPERFWEDAYAFPKERY</sequence>
<dbReference type="AlphaFoldDB" id="A0AAV9WAF4"/>
<evidence type="ECO:0008006" key="3">
    <source>
        <dbReference type="Google" id="ProtNLM"/>
    </source>
</evidence>
<evidence type="ECO:0000313" key="1">
    <source>
        <dbReference type="EMBL" id="KAK6504640.1"/>
    </source>
</evidence>
<name>A0AAV9WAF4_9PEZI</name>
<keyword evidence="2" id="KW-1185">Reference proteome</keyword>
<evidence type="ECO:0000313" key="2">
    <source>
        <dbReference type="Proteomes" id="UP001370758"/>
    </source>
</evidence>
<comment type="caution">
    <text evidence="1">The sequence shown here is derived from an EMBL/GenBank/DDBJ whole genome shotgun (WGS) entry which is preliminary data.</text>
</comment>
<reference evidence="1 2" key="1">
    <citation type="submission" date="2023-08" db="EMBL/GenBank/DDBJ databases">
        <authorList>
            <person name="Palmer J.M."/>
        </authorList>
    </citation>
    <scope>NUCLEOTIDE SEQUENCE [LARGE SCALE GENOMIC DNA]</scope>
    <source>
        <strain evidence="1 2">TWF481</strain>
    </source>
</reference>
<proteinExistence type="predicted"/>